<organism evidence="1 2">
    <name type="scientific">Piscirickettsia salmonis</name>
    <dbReference type="NCBI Taxonomy" id="1238"/>
    <lineage>
        <taxon>Bacteria</taxon>
        <taxon>Pseudomonadati</taxon>
        <taxon>Pseudomonadota</taxon>
        <taxon>Gammaproteobacteria</taxon>
        <taxon>Thiotrichales</taxon>
        <taxon>Piscirickettsiaceae</taxon>
        <taxon>Piscirickettsia</taxon>
    </lineage>
</organism>
<dbReference type="GeneID" id="66740272"/>
<dbReference type="AlphaFoldDB" id="A0A9Q5VDR9"/>
<name>A0A9Q5VDR9_PISSA</name>
<dbReference type="Gene3D" id="3.90.210.10">
    <property type="entry name" value="Heat-Labile Enterotoxin, subunit A"/>
    <property type="match status" value="1"/>
</dbReference>
<keyword evidence="2" id="KW-1185">Reference proteome</keyword>
<dbReference type="Proteomes" id="UP000422232">
    <property type="component" value="Chromosome"/>
</dbReference>
<reference evidence="1 2" key="1">
    <citation type="submission" date="2019-04" db="EMBL/GenBank/DDBJ databases">
        <title>Complete genome sequencing of Piscirickettsia salmonis strain Psal-009.</title>
        <authorList>
            <person name="Schober I."/>
            <person name="Bunk B."/>
            <person name="Sproer C."/>
            <person name="Carril G.P."/>
            <person name="Riedel T."/>
            <person name="Flores-Herrera P.A."/>
            <person name="Nourdin-Galindo G."/>
            <person name="Marshall S.H."/>
            <person name="Overmann J."/>
        </authorList>
    </citation>
    <scope>NUCLEOTIDE SEQUENCE [LARGE SCALE GENOMIC DNA]</scope>
    <source>
        <strain evidence="1 2">Psal-009</strain>
    </source>
</reference>
<dbReference type="EMBL" id="CP038908">
    <property type="protein sequence ID" value="QGO06674.1"/>
    <property type="molecule type" value="Genomic_DNA"/>
</dbReference>
<accession>A0A9Q5VDR9</accession>
<evidence type="ECO:0000313" key="1">
    <source>
        <dbReference type="EMBL" id="QGO06674.1"/>
    </source>
</evidence>
<dbReference type="SUPFAM" id="SSF56399">
    <property type="entry name" value="ADP-ribosylation"/>
    <property type="match status" value="1"/>
</dbReference>
<gene>
    <name evidence="1" type="ORF">Psal009_02589</name>
</gene>
<protein>
    <submittedName>
        <fullName evidence="1">Uncharacterized protein</fullName>
    </submittedName>
</protein>
<dbReference type="RefSeq" id="WP_016210188.1">
    <property type="nucleotide sequence ID" value="NZ_CP012413.1"/>
</dbReference>
<proteinExistence type="predicted"/>
<evidence type="ECO:0000313" key="2">
    <source>
        <dbReference type="Proteomes" id="UP000422232"/>
    </source>
</evidence>
<sequence>MPIASFDITKICEEWESTKLGGIIEIQSLPTAFRGMQIERSEAEHIFAEGMWSRARRNLEKPNYSPAKHIESLNGANGYVSTTTDLSVAKKFAKKRGFVFLIMPEVAIKITGSTTVNALKEQELIIPNGVPPGQVLACRACESGTLVGPIYTNSSLNEIQATLVQILLTDNGPNQKPHIFPINGPMQPIPKEPVEPPPPIFLQEMQAAALADAPPQDTGLQAWLPYDI</sequence>